<dbReference type="SUPFAM" id="SSF111331">
    <property type="entry name" value="NAD kinase/diacylglycerol kinase-like"/>
    <property type="match status" value="1"/>
</dbReference>
<dbReference type="AlphaFoldDB" id="A0A381PNJ7"/>
<evidence type="ECO:0000313" key="1">
    <source>
        <dbReference type="EMBL" id="SUZ68606.1"/>
    </source>
</evidence>
<sequence length="188" mass="21132">MKYVVAGTDAQIRTIVEAAWASGDEVPPIAVVGGDLWRALGAPAGGTERIQNNQARMLQIDAARLQIGEHVFASVAHVFCLRSWWAGPIMALMNSEWRTTWRIAPKAHPNDGLLDLLEADLPIGQRWLARKRLRTGDHLPHRLIHTERVTELNRSFERPRRIYIDGVDEGRHQSIAVTVIPDAFRVII</sequence>
<reference evidence="1" key="1">
    <citation type="submission" date="2018-05" db="EMBL/GenBank/DDBJ databases">
        <authorList>
            <person name="Lanie J.A."/>
            <person name="Ng W.-L."/>
            <person name="Kazmierczak K.M."/>
            <person name="Andrzejewski T.M."/>
            <person name="Davidsen T.M."/>
            <person name="Wayne K.J."/>
            <person name="Tettelin H."/>
            <person name="Glass J.I."/>
            <person name="Rusch D."/>
            <person name="Podicherti R."/>
            <person name="Tsui H.-C.T."/>
            <person name="Winkler M.E."/>
        </authorList>
    </citation>
    <scope>NUCLEOTIDE SEQUENCE</scope>
</reference>
<proteinExistence type="predicted"/>
<protein>
    <submittedName>
        <fullName evidence="1">Uncharacterized protein</fullName>
    </submittedName>
</protein>
<dbReference type="EMBL" id="UINC01001039">
    <property type="protein sequence ID" value="SUZ68606.1"/>
    <property type="molecule type" value="Genomic_DNA"/>
</dbReference>
<dbReference type="InterPro" id="IPR016064">
    <property type="entry name" value="NAD/diacylglycerol_kinase_sf"/>
</dbReference>
<gene>
    <name evidence="1" type="ORF">METZ01_LOCUS21460</name>
</gene>
<organism evidence="1">
    <name type="scientific">marine metagenome</name>
    <dbReference type="NCBI Taxonomy" id="408172"/>
    <lineage>
        <taxon>unclassified sequences</taxon>
        <taxon>metagenomes</taxon>
        <taxon>ecological metagenomes</taxon>
    </lineage>
</organism>
<dbReference type="Gene3D" id="2.60.200.40">
    <property type="match status" value="1"/>
</dbReference>
<accession>A0A381PNJ7</accession>
<name>A0A381PNJ7_9ZZZZ</name>